<sequence>MLEGAAPSGAAGELRSRQRRRRQRLAASPQSRRARLQYRRRHNERDGRVYYCDYCDLFVSSAGRSWTEHLRGVRHMESVEMYYAMLERREAAWLDTIRADVQQSHVESYLREHQKTAGRGAAMPMPPTTTGFVGNCGIVVGGIQPSVHLQTAIHNNNNTTTIGSSSDSGSVMMMMSSESGNHSGSGMNNNNNKNNNNNSSNSPNSVLNGSPSVRVGGFLVSEAKPPLITINGKSVPPIQLEQHVERKN</sequence>
<evidence type="ECO:0000256" key="2">
    <source>
        <dbReference type="ARBA" id="ARBA00022723"/>
    </source>
</evidence>
<dbReference type="Proteomes" id="UP000192257">
    <property type="component" value="Unassembled WGS sequence"/>
</dbReference>
<evidence type="ECO:0000256" key="1">
    <source>
        <dbReference type="ARBA" id="ARBA00004123"/>
    </source>
</evidence>
<evidence type="ECO:0000256" key="4">
    <source>
        <dbReference type="ARBA" id="ARBA00022833"/>
    </source>
</evidence>
<dbReference type="InterPro" id="IPR013085">
    <property type="entry name" value="U1-CZ_Znf_C2H2"/>
</dbReference>
<feature type="region of interest" description="Disordered" evidence="6">
    <location>
        <begin position="158"/>
        <end position="209"/>
    </location>
</feature>
<dbReference type="SUPFAM" id="SSF57667">
    <property type="entry name" value="beta-beta-alpha zinc fingers"/>
    <property type="match status" value="1"/>
</dbReference>
<keyword evidence="8" id="KW-0251">Elongation factor</keyword>
<protein>
    <submittedName>
        <fullName evidence="8">Elongation factor 1-alpha (Ef-1-alpha)</fullName>
    </submittedName>
</protein>
<evidence type="ECO:0000256" key="5">
    <source>
        <dbReference type="ARBA" id="ARBA00023242"/>
    </source>
</evidence>
<evidence type="ECO:0000313" key="8">
    <source>
        <dbReference type="EMBL" id="ORC89369.1"/>
    </source>
</evidence>
<keyword evidence="5" id="KW-0539">Nucleus</keyword>
<dbReference type="PROSITE" id="PS50171">
    <property type="entry name" value="ZF_MATRIN"/>
    <property type="match status" value="1"/>
</dbReference>
<dbReference type="AlphaFoldDB" id="A0A1X0NYT2"/>
<feature type="domain" description="Matrin-type" evidence="7">
    <location>
        <begin position="50"/>
        <end position="81"/>
    </location>
</feature>
<dbReference type="RefSeq" id="XP_028883435.1">
    <property type="nucleotide sequence ID" value="XM_029025119.1"/>
</dbReference>
<keyword evidence="8" id="KW-0648">Protein biosynthesis</keyword>
<dbReference type="VEuPathDB" id="TriTrypDB:TM35_000121440"/>
<accession>A0A1X0NYT2</accession>
<feature type="region of interest" description="Disordered" evidence="6">
    <location>
        <begin position="1"/>
        <end position="39"/>
    </location>
</feature>
<dbReference type="OrthoDB" id="261448at2759"/>
<name>A0A1X0NYT2_9TRYP</name>
<evidence type="ECO:0000256" key="6">
    <source>
        <dbReference type="SAM" id="MobiDB-lite"/>
    </source>
</evidence>
<dbReference type="Pfam" id="PF06220">
    <property type="entry name" value="zf-U1"/>
    <property type="match status" value="1"/>
</dbReference>
<dbReference type="InterPro" id="IPR036236">
    <property type="entry name" value="Znf_C2H2_sf"/>
</dbReference>
<keyword evidence="2" id="KW-0479">Metal-binding</keyword>
<comment type="subcellular location">
    <subcellularLocation>
        <location evidence="1">Nucleus</location>
    </subcellularLocation>
</comment>
<dbReference type="GO" id="GO:0003676">
    <property type="term" value="F:nucleic acid binding"/>
    <property type="evidence" value="ECO:0007669"/>
    <property type="project" value="InterPro"/>
</dbReference>
<gene>
    <name evidence="8" type="ORF">TM35_000121440</name>
</gene>
<proteinExistence type="predicted"/>
<dbReference type="Gene3D" id="3.30.160.60">
    <property type="entry name" value="Classic Zinc Finger"/>
    <property type="match status" value="1"/>
</dbReference>
<evidence type="ECO:0000256" key="3">
    <source>
        <dbReference type="ARBA" id="ARBA00022771"/>
    </source>
</evidence>
<dbReference type="GO" id="GO:0005634">
    <property type="term" value="C:nucleus"/>
    <property type="evidence" value="ECO:0007669"/>
    <property type="project" value="UniProtKB-SubCell"/>
</dbReference>
<dbReference type="GO" id="GO:0008270">
    <property type="term" value="F:zinc ion binding"/>
    <property type="evidence" value="ECO:0007669"/>
    <property type="project" value="UniProtKB-KW"/>
</dbReference>
<dbReference type="GeneID" id="39984899"/>
<dbReference type="GO" id="GO:0003746">
    <property type="term" value="F:translation elongation factor activity"/>
    <property type="evidence" value="ECO:0007669"/>
    <property type="project" value="UniProtKB-KW"/>
</dbReference>
<evidence type="ECO:0000313" key="9">
    <source>
        <dbReference type="Proteomes" id="UP000192257"/>
    </source>
</evidence>
<reference evidence="8 9" key="1">
    <citation type="submission" date="2017-03" db="EMBL/GenBank/DDBJ databases">
        <title>An alternative strategy for trypanosome survival in the mammalian bloodstream revealed through genome and transcriptome analysis of the ubiquitous bovine parasite Trypanosoma (Megatrypanum) theileri.</title>
        <authorList>
            <person name="Kelly S."/>
            <person name="Ivens A."/>
            <person name="Mott A."/>
            <person name="O'Neill E."/>
            <person name="Emms D."/>
            <person name="Macleod O."/>
            <person name="Voorheis P."/>
            <person name="Matthews J."/>
            <person name="Matthews K."/>
            <person name="Carrington M."/>
        </authorList>
    </citation>
    <scope>NUCLEOTIDE SEQUENCE [LARGE SCALE GENOMIC DNA]</scope>
    <source>
        <strain evidence="8">Edinburgh</strain>
    </source>
</reference>
<comment type="caution">
    <text evidence="8">The sequence shown here is derived from an EMBL/GenBank/DDBJ whole genome shotgun (WGS) entry which is preliminary data.</text>
</comment>
<dbReference type="InterPro" id="IPR000690">
    <property type="entry name" value="Matrin/U1-C_Znf_C2H2"/>
</dbReference>
<keyword evidence="3" id="KW-0863">Zinc-finger</keyword>
<dbReference type="EMBL" id="NBCO01000012">
    <property type="protein sequence ID" value="ORC89369.1"/>
    <property type="molecule type" value="Genomic_DNA"/>
</dbReference>
<keyword evidence="4" id="KW-0862">Zinc</keyword>
<organism evidence="8 9">
    <name type="scientific">Trypanosoma theileri</name>
    <dbReference type="NCBI Taxonomy" id="67003"/>
    <lineage>
        <taxon>Eukaryota</taxon>
        <taxon>Discoba</taxon>
        <taxon>Euglenozoa</taxon>
        <taxon>Kinetoplastea</taxon>
        <taxon>Metakinetoplastina</taxon>
        <taxon>Trypanosomatida</taxon>
        <taxon>Trypanosomatidae</taxon>
        <taxon>Trypanosoma</taxon>
    </lineage>
</organism>
<evidence type="ECO:0000259" key="7">
    <source>
        <dbReference type="PROSITE" id="PS50171"/>
    </source>
</evidence>
<keyword evidence="9" id="KW-1185">Reference proteome</keyword>